<dbReference type="STRING" id="477690.SAMN05216474_1455"/>
<keyword evidence="1" id="KW-0436">Ligase</keyword>
<accession>A0A1I6ZL49</accession>
<dbReference type="GO" id="GO:0070681">
    <property type="term" value="P:glutaminyl-tRNAGln biosynthesis via transamidation"/>
    <property type="evidence" value="ECO:0007669"/>
    <property type="project" value="TreeGrafter"/>
</dbReference>
<dbReference type="InterPro" id="IPR036113">
    <property type="entry name" value="Asp/Glu-ADT_sf_sub_c"/>
</dbReference>
<keyword evidence="1" id="KW-0648">Protein biosynthesis</keyword>
<keyword evidence="3" id="KW-1185">Reference proteome</keyword>
<dbReference type="RefSeq" id="WP_090247702.1">
    <property type="nucleotide sequence ID" value="NZ_FPAS01000002.1"/>
</dbReference>
<keyword evidence="1" id="KW-0067">ATP-binding</keyword>
<dbReference type="AlphaFoldDB" id="A0A1I6ZL49"/>
<dbReference type="GO" id="GO:0006412">
    <property type="term" value="P:translation"/>
    <property type="evidence" value="ECO:0007669"/>
    <property type="project" value="UniProtKB-UniRule"/>
</dbReference>
<evidence type="ECO:0000256" key="1">
    <source>
        <dbReference type="HAMAP-Rule" id="MF_00122"/>
    </source>
</evidence>
<dbReference type="SUPFAM" id="SSF141000">
    <property type="entry name" value="Glu-tRNAGln amidotransferase C subunit"/>
    <property type="match status" value="1"/>
</dbReference>
<dbReference type="Gene3D" id="1.10.20.60">
    <property type="entry name" value="Glu-tRNAGln amidotransferase C subunit, N-terminal domain"/>
    <property type="match status" value="1"/>
</dbReference>
<dbReference type="PANTHER" id="PTHR15004">
    <property type="entry name" value="GLUTAMYL-TRNA(GLN) AMIDOTRANSFERASE SUBUNIT C, MITOCHONDRIAL"/>
    <property type="match status" value="1"/>
</dbReference>
<dbReference type="Proteomes" id="UP000236454">
    <property type="component" value="Unassembled WGS sequence"/>
</dbReference>
<organism evidence="2 3">
    <name type="scientific">Lishizhenia tianjinensis</name>
    <dbReference type="NCBI Taxonomy" id="477690"/>
    <lineage>
        <taxon>Bacteria</taxon>
        <taxon>Pseudomonadati</taxon>
        <taxon>Bacteroidota</taxon>
        <taxon>Flavobacteriia</taxon>
        <taxon>Flavobacteriales</taxon>
        <taxon>Crocinitomicaceae</taxon>
        <taxon>Lishizhenia</taxon>
    </lineage>
</organism>
<dbReference type="InterPro" id="IPR003837">
    <property type="entry name" value="GatC"/>
</dbReference>
<dbReference type="NCBIfam" id="TIGR00135">
    <property type="entry name" value="gatC"/>
    <property type="match status" value="1"/>
</dbReference>
<dbReference type="GO" id="GO:0050567">
    <property type="term" value="F:glutaminyl-tRNA synthase (glutamine-hydrolyzing) activity"/>
    <property type="evidence" value="ECO:0007669"/>
    <property type="project" value="UniProtKB-UniRule"/>
</dbReference>
<gene>
    <name evidence="1" type="primary">gatC</name>
    <name evidence="2" type="ORF">SAMN05216474_1455</name>
</gene>
<dbReference type="Pfam" id="PF02686">
    <property type="entry name" value="GatC"/>
    <property type="match status" value="1"/>
</dbReference>
<keyword evidence="1" id="KW-0547">Nucleotide-binding</keyword>
<dbReference type="GO" id="GO:0050566">
    <property type="term" value="F:asparaginyl-tRNA synthase (glutamine-hydrolyzing) activity"/>
    <property type="evidence" value="ECO:0007669"/>
    <property type="project" value="RHEA"/>
</dbReference>
<protein>
    <recommendedName>
        <fullName evidence="1">Aspartyl/glutamyl-tRNA(Asn/Gln) amidotransferase subunit C</fullName>
        <shortName evidence="1">Asp/Glu-ADT subunit C</shortName>
        <ecNumber evidence="1">6.3.5.-</ecNumber>
    </recommendedName>
</protein>
<dbReference type="GO" id="GO:0016740">
    <property type="term" value="F:transferase activity"/>
    <property type="evidence" value="ECO:0007669"/>
    <property type="project" value="UniProtKB-KW"/>
</dbReference>
<comment type="subunit">
    <text evidence="1">Heterotrimer of A, B and C subunits.</text>
</comment>
<dbReference type="OrthoDB" id="9813938at2"/>
<comment type="similarity">
    <text evidence="1">Belongs to the GatC family.</text>
</comment>
<keyword evidence="2" id="KW-0808">Transferase</keyword>
<dbReference type="GO" id="GO:0006450">
    <property type="term" value="P:regulation of translational fidelity"/>
    <property type="evidence" value="ECO:0007669"/>
    <property type="project" value="InterPro"/>
</dbReference>
<reference evidence="2 3" key="1">
    <citation type="submission" date="2016-10" db="EMBL/GenBank/DDBJ databases">
        <authorList>
            <person name="de Groot N.N."/>
        </authorList>
    </citation>
    <scope>NUCLEOTIDE SEQUENCE [LARGE SCALE GENOMIC DNA]</scope>
    <source>
        <strain evidence="2 3">CGMCC 1.7005</strain>
    </source>
</reference>
<dbReference type="PANTHER" id="PTHR15004:SF0">
    <property type="entry name" value="GLUTAMYL-TRNA(GLN) AMIDOTRANSFERASE SUBUNIT C, MITOCHONDRIAL"/>
    <property type="match status" value="1"/>
</dbReference>
<name>A0A1I6ZL49_9FLAO</name>
<proteinExistence type="inferred from homology"/>
<comment type="catalytic activity">
    <reaction evidence="1">
        <text>L-glutamyl-tRNA(Gln) + L-glutamine + ATP + H2O = L-glutaminyl-tRNA(Gln) + L-glutamate + ADP + phosphate + H(+)</text>
        <dbReference type="Rhea" id="RHEA:17521"/>
        <dbReference type="Rhea" id="RHEA-COMP:9681"/>
        <dbReference type="Rhea" id="RHEA-COMP:9684"/>
        <dbReference type="ChEBI" id="CHEBI:15377"/>
        <dbReference type="ChEBI" id="CHEBI:15378"/>
        <dbReference type="ChEBI" id="CHEBI:29985"/>
        <dbReference type="ChEBI" id="CHEBI:30616"/>
        <dbReference type="ChEBI" id="CHEBI:43474"/>
        <dbReference type="ChEBI" id="CHEBI:58359"/>
        <dbReference type="ChEBI" id="CHEBI:78520"/>
        <dbReference type="ChEBI" id="CHEBI:78521"/>
        <dbReference type="ChEBI" id="CHEBI:456216"/>
    </reaction>
</comment>
<comment type="function">
    <text evidence="1">Allows the formation of correctly charged Asn-tRNA(Asn) or Gln-tRNA(Gln) through the transamidation of misacylated Asp-tRNA(Asn) or Glu-tRNA(Gln) in organisms which lack either or both of asparaginyl-tRNA or glutaminyl-tRNA synthetases. The reaction takes place in the presence of glutamine and ATP through an activated phospho-Asp-tRNA(Asn) or phospho-Glu-tRNA(Gln).</text>
</comment>
<dbReference type="HAMAP" id="MF_00122">
    <property type="entry name" value="GatC"/>
    <property type="match status" value="1"/>
</dbReference>
<comment type="catalytic activity">
    <reaction evidence="1">
        <text>L-aspartyl-tRNA(Asn) + L-glutamine + ATP + H2O = L-asparaginyl-tRNA(Asn) + L-glutamate + ADP + phosphate + 2 H(+)</text>
        <dbReference type="Rhea" id="RHEA:14513"/>
        <dbReference type="Rhea" id="RHEA-COMP:9674"/>
        <dbReference type="Rhea" id="RHEA-COMP:9677"/>
        <dbReference type="ChEBI" id="CHEBI:15377"/>
        <dbReference type="ChEBI" id="CHEBI:15378"/>
        <dbReference type="ChEBI" id="CHEBI:29985"/>
        <dbReference type="ChEBI" id="CHEBI:30616"/>
        <dbReference type="ChEBI" id="CHEBI:43474"/>
        <dbReference type="ChEBI" id="CHEBI:58359"/>
        <dbReference type="ChEBI" id="CHEBI:78515"/>
        <dbReference type="ChEBI" id="CHEBI:78516"/>
        <dbReference type="ChEBI" id="CHEBI:456216"/>
    </reaction>
</comment>
<evidence type="ECO:0000313" key="2">
    <source>
        <dbReference type="EMBL" id="SFT63454.1"/>
    </source>
</evidence>
<dbReference type="GO" id="GO:0005524">
    <property type="term" value="F:ATP binding"/>
    <property type="evidence" value="ECO:0007669"/>
    <property type="project" value="UniProtKB-KW"/>
</dbReference>
<evidence type="ECO:0000313" key="3">
    <source>
        <dbReference type="Proteomes" id="UP000236454"/>
    </source>
</evidence>
<dbReference type="EMBL" id="FPAS01000002">
    <property type="protein sequence ID" value="SFT63454.1"/>
    <property type="molecule type" value="Genomic_DNA"/>
</dbReference>
<dbReference type="EC" id="6.3.5.-" evidence="1"/>
<sequence>MNINEELVDHIAHLARLSFEGEAKDAIIADMKKITDFMDKLNAVDTDNVEPLIFMSDEINRLREDVPAQTVTHEEALRNAPKKDSDYFRIPKVLDK</sequence>